<dbReference type="SMART" id="SM00382">
    <property type="entry name" value="AAA"/>
    <property type="match status" value="2"/>
</dbReference>
<reference evidence="16" key="1">
    <citation type="journal article" date="2014" name="Genome Announc.">
        <title>Genome sequence of the yeast Cyberlindnera fabianii (Hansenula fabianii).</title>
        <authorList>
            <person name="Freel K.C."/>
            <person name="Sarilar V."/>
            <person name="Neuveglise C."/>
            <person name="Devillers H."/>
            <person name="Friedrich A."/>
            <person name="Schacherer J."/>
        </authorList>
    </citation>
    <scope>NUCLEOTIDE SEQUENCE</scope>
    <source>
        <strain evidence="16">YJS4271</strain>
    </source>
</reference>
<comment type="subcellular location">
    <subcellularLocation>
        <location evidence="1 12">Cytoplasm</location>
    </subcellularLocation>
</comment>
<dbReference type="CDD" id="cd00009">
    <property type="entry name" value="AAA"/>
    <property type="match status" value="1"/>
</dbReference>
<evidence type="ECO:0000256" key="5">
    <source>
        <dbReference type="ARBA" id="ARBA00022737"/>
    </source>
</evidence>
<dbReference type="Pfam" id="PF02933">
    <property type="entry name" value="CDC48_2"/>
    <property type="match status" value="1"/>
</dbReference>
<dbReference type="FunFam" id="1.10.8.60:FF:000026">
    <property type="entry name" value="vesicle-fusing ATPase isoform X1"/>
    <property type="match status" value="1"/>
</dbReference>
<dbReference type="PhylomeDB" id="A0A061B0B5"/>
<dbReference type="GO" id="GO:0006891">
    <property type="term" value="P:intra-Golgi vesicle-mediated transport"/>
    <property type="evidence" value="ECO:0007669"/>
    <property type="project" value="TreeGrafter"/>
</dbReference>
<dbReference type="FunFam" id="3.40.50.300:FF:000166">
    <property type="entry name" value="vesicle-fusing ATPase isoform X1"/>
    <property type="match status" value="1"/>
</dbReference>
<feature type="domain" description="CDC48 N-terminal subdomain" evidence="15">
    <location>
        <begin position="25"/>
        <end position="101"/>
    </location>
</feature>
<evidence type="ECO:0000256" key="6">
    <source>
        <dbReference type="ARBA" id="ARBA00022741"/>
    </source>
</evidence>
<keyword evidence="5" id="KW-0677">Repeat</keyword>
<name>A0A061B0B5_CYBFA</name>
<keyword evidence="3 12" id="KW-0813">Transport</keyword>
<comment type="similarity">
    <text evidence="2 12">Belongs to the AAA ATPase family.</text>
</comment>
<keyword evidence="4 12" id="KW-0963">Cytoplasm</keyword>
<dbReference type="GO" id="GO:0016887">
    <property type="term" value="F:ATP hydrolysis activity"/>
    <property type="evidence" value="ECO:0007669"/>
    <property type="project" value="InterPro"/>
</dbReference>
<evidence type="ECO:0000256" key="2">
    <source>
        <dbReference type="ARBA" id="ARBA00006914"/>
    </source>
</evidence>
<proteinExistence type="inferred from homology"/>
<dbReference type="Gene3D" id="3.40.50.300">
    <property type="entry name" value="P-loop containing nucleotide triphosphate hydrolases"/>
    <property type="match status" value="2"/>
</dbReference>
<feature type="domain" description="AAA+ ATPase" evidence="14">
    <location>
        <begin position="553"/>
        <end position="689"/>
    </location>
</feature>
<dbReference type="InterPro" id="IPR009010">
    <property type="entry name" value="Asp_de-COase-like_dom_sf"/>
</dbReference>
<organism evidence="16">
    <name type="scientific">Cyberlindnera fabianii</name>
    <name type="common">Yeast</name>
    <name type="synonym">Hansenula fabianii</name>
    <dbReference type="NCBI Taxonomy" id="36022"/>
    <lineage>
        <taxon>Eukaryota</taxon>
        <taxon>Fungi</taxon>
        <taxon>Dikarya</taxon>
        <taxon>Ascomycota</taxon>
        <taxon>Saccharomycotina</taxon>
        <taxon>Saccharomycetes</taxon>
        <taxon>Phaffomycetales</taxon>
        <taxon>Phaffomycetaceae</taxon>
        <taxon>Cyberlindnera</taxon>
    </lineage>
</organism>
<dbReference type="FunFam" id="3.40.50.300:FF:000187">
    <property type="entry name" value="Vesicular-fusion ATPase SEC18"/>
    <property type="match status" value="1"/>
</dbReference>
<dbReference type="InterPro" id="IPR003959">
    <property type="entry name" value="ATPase_AAA_core"/>
</dbReference>
<dbReference type="Gene3D" id="2.40.40.20">
    <property type="match status" value="1"/>
</dbReference>
<dbReference type="InterPro" id="IPR003593">
    <property type="entry name" value="AAA+_ATPase"/>
</dbReference>
<dbReference type="Gene3D" id="3.10.330.10">
    <property type="match status" value="1"/>
</dbReference>
<accession>A0A061B0B5</accession>
<keyword evidence="12" id="KW-0378">Hydrolase</keyword>
<dbReference type="InterPro" id="IPR004201">
    <property type="entry name" value="Cdc48_dom2"/>
</dbReference>
<dbReference type="SUPFAM" id="SSF52540">
    <property type="entry name" value="P-loop containing nucleoside triphosphate hydrolases"/>
    <property type="match status" value="2"/>
</dbReference>
<dbReference type="SUPFAM" id="SSF50692">
    <property type="entry name" value="ADC-like"/>
    <property type="match status" value="1"/>
</dbReference>
<dbReference type="Pfam" id="PF00004">
    <property type="entry name" value="AAA"/>
    <property type="match status" value="2"/>
</dbReference>
<evidence type="ECO:0000256" key="7">
    <source>
        <dbReference type="ARBA" id="ARBA00022840"/>
    </source>
</evidence>
<dbReference type="AlphaFoldDB" id="A0A061B0B5"/>
<dbReference type="GO" id="GO:0005524">
    <property type="term" value="F:ATP binding"/>
    <property type="evidence" value="ECO:0007669"/>
    <property type="project" value="UniProtKB-UniRule"/>
</dbReference>
<gene>
    <name evidence="16" type="ORF">CYFA0S_10e03950g</name>
</gene>
<dbReference type="InterPro" id="IPR041569">
    <property type="entry name" value="AAA_lid_3"/>
</dbReference>
<dbReference type="GO" id="GO:0035494">
    <property type="term" value="P:SNARE complex disassembly"/>
    <property type="evidence" value="ECO:0007669"/>
    <property type="project" value="InterPro"/>
</dbReference>
<dbReference type="PANTHER" id="PTHR23078:SF3">
    <property type="entry name" value="VESICLE-FUSING ATPASE"/>
    <property type="match status" value="1"/>
</dbReference>
<evidence type="ECO:0000256" key="4">
    <source>
        <dbReference type="ARBA" id="ARBA00022490"/>
    </source>
</evidence>
<keyword evidence="9 12" id="KW-0653">Protein transport</keyword>
<evidence type="ECO:0000256" key="12">
    <source>
        <dbReference type="RuleBase" id="RU367045"/>
    </source>
</evidence>
<evidence type="ECO:0000256" key="10">
    <source>
        <dbReference type="ARBA" id="ARBA00056429"/>
    </source>
</evidence>
<evidence type="ECO:0000256" key="13">
    <source>
        <dbReference type="SAM" id="MobiDB-lite"/>
    </source>
</evidence>
<feature type="region of interest" description="Disordered" evidence="13">
    <location>
        <begin position="1"/>
        <end position="23"/>
    </location>
</feature>
<dbReference type="InterPro" id="IPR003338">
    <property type="entry name" value="CDC4_N-term_subdom"/>
</dbReference>
<dbReference type="FunFam" id="2.40.40.20:FF:000012">
    <property type="entry name" value="Vesicle-fusing ATPase protein"/>
    <property type="match status" value="1"/>
</dbReference>
<evidence type="ECO:0000256" key="11">
    <source>
        <dbReference type="ARBA" id="ARBA00068637"/>
    </source>
</evidence>
<dbReference type="Gene3D" id="1.10.8.60">
    <property type="match status" value="1"/>
</dbReference>
<dbReference type="InterPro" id="IPR029067">
    <property type="entry name" value="CDC48_domain_2-like_sf"/>
</dbReference>
<protein>
    <recommendedName>
        <fullName evidence="11 12">Vesicular-fusion protein SEC18</fullName>
    </recommendedName>
</protein>
<sequence length="758" mass="83838">MERFGFGHKANHNRPPPPPREPTKTLITGNAPNNAYALANVAAVNAADFPDGAIVLIGDYYVFTTRVSPETPPGTIGLNGTQRLWIGLSLDQPVPVSKYDIMAHTGKQSYLGTMNVELCFRNKNKAVPTPFDQDELAKAMQAKFEGQVFTPTQLYLFDFKGVIFEVKVQSVQVVDLADLENNGLMVTDLNAKGILLGQTIINFFKGRDGLVNLKSSSVRPRSDAIIRPDFKFEDMGVGGLDKEFTQIFRRAFASRIFPPAVVERLGISHVKGMLLYGPPGTGKTLIARKIGKMLNAKEPKIVNGPEVLSKFVGSSEENIRNLFKDAEKEYKEKGEESGLHIIIFDELDSVFKQRGSRGDGTGVGDNVVNQLLAKMDGVDQLNNILVIGMTNRRDLIDNALLRPGRFEVQVEIHLPDEHGRFQILEIQTKKMRENKMMAPDVDLKELAARTKNFSGAEIEGLVKSATSFAINQMVQIGNGKTNIKHKDLASVKVTRQDFLDALDEVIPAFGVSEDDLKMCLKGYGLIKYSSRVDEILRSGASYVKQVRESSATQLVSLAIHGPSGSGKTAIAASIALASEFPFVKLISPDAMVAMNESAKIAYLDNMFRDAYKSPLNILVIDNLERIIEWVPIGPRFSNNILQTLMTYLTRRPPQDGRLLILTTTSSFSLLQQLDMVHCFTNEIAVPNLQGLDEFNNVMIERNFLDDASRVKVLNQLGITSKNFNIGIKNALANIERAKYSDDPVEDLVELMLNSNRAA</sequence>
<keyword evidence="8 12" id="KW-0931">ER-Golgi transport</keyword>
<dbReference type="PANTHER" id="PTHR23078">
    <property type="entry name" value="VESICULAR-FUSION PROTEIN NSF"/>
    <property type="match status" value="1"/>
</dbReference>
<evidence type="ECO:0000256" key="3">
    <source>
        <dbReference type="ARBA" id="ARBA00022448"/>
    </source>
</evidence>
<keyword evidence="6 12" id="KW-0547">Nucleotide-binding</keyword>
<dbReference type="InterPro" id="IPR039812">
    <property type="entry name" value="Vesicle-fus_ATPase"/>
</dbReference>
<comment type="function">
    <text evidence="10 12">Required for vesicle-mediated transport. Catalyzes the fusion of transport vesicles within the Golgi cisternae. Is also required for transport from the endoplasmic reticulum to the Golgi stack. Seems to function as a fusion protein required for the delivery of cargo proteins to all compartments of the Golgi stack independent of vesicle origin.</text>
</comment>
<evidence type="ECO:0000256" key="8">
    <source>
        <dbReference type="ARBA" id="ARBA00022892"/>
    </source>
</evidence>
<dbReference type="EMBL" id="LK052895">
    <property type="protein sequence ID" value="CDR42930.1"/>
    <property type="molecule type" value="Genomic_DNA"/>
</dbReference>
<dbReference type="GO" id="GO:0043001">
    <property type="term" value="P:Golgi to plasma membrane protein transport"/>
    <property type="evidence" value="ECO:0007669"/>
    <property type="project" value="TreeGrafter"/>
</dbReference>
<evidence type="ECO:0000256" key="1">
    <source>
        <dbReference type="ARBA" id="ARBA00004496"/>
    </source>
</evidence>
<dbReference type="Pfam" id="PF17862">
    <property type="entry name" value="AAA_lid_3"/>
    <property type="match status" value="1"/>
</dbReference>
<evidence type="ECO:0000313" key="16">
    <source>
        <dbReference type="EMBL" id="CDR42930.1"/>
    </source>
</evidence>
<evidence type="ECO:0000256" key="9">
    <source>
        <dbReference type="ARBA" id="ARBA00022927"/>
    </source>
</evidence>
<dbReference type="PROSITE" id="PS00674">
    <property type="entry name" value="AAA"/>
    <property type="match status" value="1"/>
</dbReference>
<dbReference type="VEuPathDB" id="FungiDB:BON22_1304"/>
<keyword evidence="7 12" id="KW-0067">ATP-binding</keyword>
<dbReference type="InterPro" id="IPR003960">
    <property type="entry name" value="ATPase_AAA_CS"/>
</dbReference>
<evidence type="ECO:0000259" key="15">
    <source>
        <dbReference type="SMART" id="SM01073"/>
    </source>
</evidence>
<dbReference type="InterPro" id="IPR027417">
    <property type="entry name" value="P-loop_NTPase"/>
</dbReference>
<dbReference type="SUPFAM" id="SSF54585">
    <property type="entry name" value="Cdc48 domain 2-like"/>
    <property type="match status" value="1"/>
</dbReference>
<dbReference type="OrthoDB" id="9982946at2759"/>
<dbReference type="GO" id="GO:0005795">
    <property type="term" value="C:Golgi stack"/>
    <property type="evidence" value="ECO:0007669"/>
    <property type="project" value="TreeGrafter"/>
</dbReference>
<dbReference type="SMART" id="SM01073">
    <property type="entry name" value="CDC48_N"/>
    <property type="match status" value="1"/>
</dbReference>
<feature type="domain" description="AAA+ ATPase" evidence="14">
    <location>
        <begin position="269"/>
        <end position="416"/>
    </location>
</feature>
<evidence type="ECO:0000259" key="14">
    <source>
        <dbReference type="SMART" id="SM00382"/>
    </source>
</evidence>